<dbReference type="Proteomes" id="UP000190837">
    <property type="component" value="Unassembled WGS sequence"/>
</dbReference>
<reference evidence="4" key="1">
    <citation type="submission" date="2016-04" db="EMBL/GenBank/DDBJ databases">
        <authorList>
            <person name="Tagini F."/>
        </authorList>
    </citation>
    <scope>NUCLEOTIDE SEQUENCE [LARGE SCALE GENOMIC DNA]</scope>
    <source>
        <strain evidence="4">CHUV0807</strain>
    </source>
</reference>
<dbReference type="PANTHER" id="PTHR40278">
    <property type="entry name" value="DNA UTILIZATION PROTEIN HOFN"/>
    <property type="match status" value="1"/>
</dbReference>
<protein>
    <submittedName>
        <fullName evidence="3">Type IV pilus biogenesis protein PilN</fullName>
    </submittedName>
</protein>
<accession>A0A1C3H3P8</accession>
<gene>
    <name evidence="3" type="ORF">CHUV0807_0891</name>
</gene>
<organism evidence="3 4">
    <name type="scientific">Cardiobacterium hominis</name>
    <dbReference type="NCBI Taxonomy" id="2718"/>
    <lineage>
        <taxon>Bacteria</taxon>
        <taxon>Pseudomonadati</taxon>
        <taxon>Pseudomonadota</taxon>
        <taxon>Gammaproteobacteria</taxon>
        <taxon>Cardiobacteriales</taxon>
        <taxon>Cardiobacteriaceae</taxon>
        <taxon>Cardiobacterium</taxon>
    </lineage>
</organism>
<dbReference type="PANTHER" id="PTHR40278:SF1">
    <property type="entry name" value="DNA UTILIZATION PROTEIN HOFN"/>
    <property type="match status" value="1"/>
</dbReference>
<feature type="coiled-coil region" evidence="1">
    <location>
        <begin position="58"/>
        <end position="95"/>
    </location>
</feature>
<dbReference type="EMBL" id="FKLO01000036">
    <property type="protein sequence ID" value="SAM61352.1"/>
    <property type="molecule type" value="Genomic_DNA"/>
</dbReference>
<evidence type="ECO:0000256" key="1">
    <source>
        <dbReference type="SAM" id="Coils"/>
    </source>
</evidence>
<dbReference type="Pfam" id="PF05137">
    <property type="entry name" value="PilN"/>
    <property type="match status" value="1"/>
</dbReference>
<keyword evidence="1" id="KW-0175">Coiled coil</keyword>
<feature type="transmembrane region" description="Helical" evidence="2">
    <location>
        <begin position="21"/>
        <end position="43"/>
    </location>
</feature>
<dbReference type="InterPro" id="IPR052534">
    <property type="entry name" value="Extracell_DNA_Util/SecSys_Comp"/>
</dbReference>
<keyword evidence="2" id="KW-0812">Transmembrane</keyword>
<name>A0A1C3H3P8_9GAMM</name>
<keyword evidence="2" id="KW-1133">Transmembrane helix</keyword>
<dbReference type="AlphaFoldDB" id="A0A1C3H3P8"/>
<keyword evidence="2" id="KW-0472">Membrane</keyword>
<dbReference type="InterPro" id="IPR007813">
    <property type="entry name" value="PilN"/>
</dbReference>
<sequence>MARKFNLQPWREQRREEQKKGFTYATVGIVLLCAAALGADYWLQNRYIEQQEAAISNLEAGKAKLSVAKQEVDRLKELNKQVNLQIEVIQKLQAERGLATEMLDYIAQNTPETVFLSSIDYKSGKVIITGVASNDSGVAQFMRNMERFQYFSTASVDSITAAKGNNSFKVPEGSEVKEFTINMEVKRDPNSEGGQK</sequence>
<dbReference type="RefSeq" id="WP_079539994.1">
    <property type="nucleotide sequence ID" value="NZ_CAUPBE010000003.1"/>
</dbReference>
<proteinExistence type="predicted"/>
<evidence type="ECO:0000256" key="2">
    <source>
        <dbReference type="SAM" id="Phobius"/>
    </source>
</evidence>
<evidence type="ECO:0000313" key="3">
    <source>
        <dbReference type="EMBL" id="SAM61352.1"/>
    </source>
</evidence>
<evidence type="ECO:0000313" key="4">
    <source>
        <dbReference type="Proteomes" id="UP000190837"/>
    </source>
</evidence>